<dbReference type="Proteomes" id="UP001320706">
    <property type="component" value="Unassembled WGS sequence"/>
</dbReference>
<accession>A0ACC3S888</accession>
<evidence type="ECO:0000313" key="1">
    <source>
        <dbReference type="EMBL" id="KAK8200594.1"/>
    </source>
</evidence>
<evidence type="ECO:0000313" key="2">
    <source>
        <dbReference type="Proteomes" id="UP001320706"/>
    </source>
</evidence>
<keyword evidence="2" id="KW-1185">Reference proteome</keyword>
<name>A0ACC3S888_9PEZI</name>
<gene>
    <name evidence="1" type="ORF">M8818_005908</name>
</gene>
<protein>
    <submittedName>
        <fullName evidence="1">Uncharacterized protein</fullName>
    </submittedName>
</protein>
<sequence length="942" mass="103201">MAGEKEFLRSASPNEQRMISRENLGFYHAVMIGASYEFADGVAVDTSRLFLHPLKRCIEQHPYLCVVVSDTHTDKPFYQRVSDINLEDHISIVNPPKTGDGELATIEKVLEPILDQPFPQGTPPWRIVVLPLQQSQCFVAFAFSHAIGDGASGTAFHRTFLDACNDTSNVESSVSSVIRTPVRPLPAPFDTPQRLPISWSFLLAPLLGSILPRYIADLLGLPQSAATVDAGTWTGCHIAKEPRATHSRIKLREIEVPLLKNALRAARKHDAKLTGTIHQLVTRALSKAIPDPKITNFVSQTAINMRGSIGMSNKEMGNCVSGCYIVHPRADPSKPLSEEDWAAARSATQKLAECASTLQDQAVGLLRYVSSVRKWTLGKLGQRRDCSFEVSNIGVFDSSQEDSTGSQMRSKITKMVFAQPGQVLSSPIAFNFVSVKGGGLVYSVTWEAGALGIPEAHEEQFVVDIYFAKMRSPLILLAATGASAQWSYTENTDASVSVVVNGFIKYQEMIGGGCSGAFGIACQQFGGVGLSPANQELVTQILFDENIGGLSVVRNDIGSTQNSNDGSAFSILRECPATPAGPFDYVWDGNDTCQLQLTQTALKYNPDLFVYADAWSAPGCMKTVGIDADGGFLCGVRGATNCTADWRQAYADYLVQYVRFYQQEGINVSMLGAYNEPDFNPVTYASMLSDGFQAKDFLEVLYPTAKAAFPDIKIACCDATGARQERDVLYELQRAGGGDLFDVATWHNYQSEPKRSFNDRTGGKPNLMTEWADGTGAWNANWDITGQLAEGFQWAIYMHNAFTNGDTSGYTHWWCAQNTTGDNALIRLQYDDYFVAARLWAFASYFRFARPGSIRIDAQSSVEEVYVSAYVNTNGTVAIPVINAAHFAYDLTIDLFGVNVTSATGFLTDNEHNVTMVDTYAINGSYFKATVEPRAMKTFFLQ</sequence>
<reference evidence="1" key="1">
    <citation type="submission" date="2024-02" db="EMBL/GenBank/DDBJ databases">
        <title>Metagenome Assembled Genome of Zalaria obscura JY119.</title>
        <authorList>
            <person name="Vighnesh L."/>
            <person name="Jagadeeshwari U."/>
            <person name="Venkata Ramana C."/>
            <person name="Sasikala C."/>
        </authorList>
    </citation>
    <scope>NUCLEOTIDE SEQUENCE</scope>
    <source>
        <strain evidence="1">JY119</strain>
    </source>
</reference>
<proteinExistence type="predicted"/>
<organism evidence="1 2">
    <name type="scientific">Zalaria obscura</name>
    <dbReference type="NCBI Taxonomy" id="2024903"/>
    <lineage>
        <taxon>Eukaryota</taxon>
        <taxon>Fungi</taxon>
        <taxon>Dikarya</taxon>
        <taxon>Ascomycota</taxon>
        <taxon>Pezizomycotina</taxon>
        <taxon>Dothideomycetes</taxon>
        <taxon>Dothideomycetidae</taxon>
        <taxon>Dothideales</taxon>
        <taxon>Zalariaceae</taxon>
        <taxon>Zalaria</taxon>
    </lineage>
</organism>
<dbReference type="EMBL" id="JAMKPW020000038">
    <property type="protein sequence ID" value="KAK8200594.1"/>
    <property type="molecule type" value="Genomic_DNA"/>
</dbReference>
<comment type="caution">
    <text evidence="1">The sequence shown here is derived from an EMBL/GenBank/DDBJ whole genome shotgun (WGS) entry which is preliminary data.</text>
</comment>